<keyword evidence="2" id="KW-0732">Signal</keyword>
<reference evidence="3 4" key="2">
    <citation type="journal article" date="2012" name="BMC Genomics">
        <title>The genome of Pelobacter carbinolicus reveals surprising metabolic capabilities and physiological features.</title>
        <authorList>
            <person name="Aklujkar M."/>
            <person name="Haveman S.A."/>
            <person name="Didonato R.Jr."/>
            <person name="Chertkov O."/>
            <person name="Han C.S."/>
            <person name="Land M.L."/>
            <person name="Brown P."/>
            <person name="Lovley D.R."/>
        </authorList>
    </citation>
    <scope>NUCLEOTIDE SEQUENCE [LARGE SCALE GENOMIC DNA]</scope>
    <source>
        <strain evidence="4">DSM 2380 / NBRC 103641 / GraBd1</strain>
    </source>
</reference>
<dbReference type="GO" id="GO:0015562">
    <property type="term" value="F:efflux transmembrane transporter activity"/>
    <property type="evidence" value="ECO:0007669"/>
    <property type="project" value="InterPro"/>
</dbReference>
<proteinExistence type="inferred from homology"/>
<evidence type="ECO:0000256" key="2">
    <source>
        <dbReference type="SAM" id="SignalP"/>
    </source>
</evidence>
<dbReference type="EMBL" id="CP000142">
    <property type="protein sequence ID" value="ABA88959.2"/>
    <property type="molecule type" value="Genomic_DNA"/>
</dbReference>
<dbReference type="InterPro" id="IPR010131">
    <property type="entry name" value="MdtP/NodT-like"/>
</dbReference>
<dbReference type="Pfam" id="PF02321">
    <property type="entry name" value="OEP"/>
    <property type="match status" value="2"/>
</dbReference>
<accession>Q3A3U8</accession>
<comment type="similarity">
    <text evidence="1">Belongs to the outer membrane factor (OMF) (TC 1.B.17) family.</text>
</comment>
<dbReference type="eggNOG" id="COG1538">
    <property type="taxonomic scope" value="Bacteria"/>
</dbReference>
<sequence>MKIGIQSVGVLLAGVLSMLAVTPVTALETNPSGAVATENDHSLLSDLIAEALANNPELQSAKARWEMYEHRVIPSRSLDDPRLSFALSNYPIDSFADDETPMTGKEIQLSQMFPFPGKLAAKGEMAEQQALWYRGVYDDARLRLVQQVKDAWYQLYFKEQAIDITHKNITLLKDFVRLTETRYAVGTGLQQDVLKAQVERSKLQDKLFSLEQQRISALSDLNRLLGRAIDATLSLPDDLSLTEIDAEINRLSDLSRTHRPLFAAYEAMIDRYKAQRKLAKLNYYPDFNVFAGYRVREEVPGDPAAGSDFISAGVSINLPLWQAKRRAEVAEADSALRMAWSQLADMRNGVDSTIIDQVARMKKDRDLVTLYRTGVIPQAQQSFEASLAAYQVGDTDFLNLLDGLMTLYRYQIDYQRALSDHERSVARLEAAVGVTFASQE</sequence>
<dbReference type="Proteomes" id="UP000002534">
    <property type="component" value="Chromosome"/>
</dbReference>
<dbReference type="SUPFAM" id="SSF56954">
    <property type="entry name" value="Outer membrane efflux proteins (OEP)"/>
    <property type="match status" value="1"/>
</dbReference>
<dbReference type="PANTHER" id="PTHR30203:SF24">
    <property type="entry name" value="BLR4935 PROTEIN"/>
    <property type="match status" value="1"/>
</dbReference>
<evidence type="ECO:0000313" key="4">
    <source>
        <dbReference type="Proteomes" id="UP000002534"/>
    </source>
</evidence>
<dbReference type="KEGG" id="pca:Pcar_1716"/>
<name>Q3A3U8_SYNC1</name>
<reference evidence="4" key="1">
    <citation type="submission" date="2005-10" db="EMBL/GenBank/DDBJ databases">
        <title>Complete sequence of Pelobacter carbinolicus DSM 2380.</title>
        <authorList>
            <person name="Copeland A."/>
            <person name="Lucas S."/>
            <person name="Lapidus A."/>
            <person name="Barry K."/>
            <person name="Detter J.C."/>
            <person name="Glavina T."/>
            <person name="Hammon N."/>
            <person name="Israni S."/>
            <person name="Pitluck S."/>
            <person name="Chertkov O."/>
            <person name="Schmutz J."/>
            <person name="Larimer F."/>
            <person name="Land M."/>
            <person name="Kyrpides N."/>
            <person name="Ivanova N."/>
            <person name="Richardson P."/>
        </authorList>
    </citation>
    <scope>NUCLEOTIDE SEQUENCE [LARGE SCALE GENOMIC DNA]</scope>
    <source>
        <strain evidence="4">DSM 2380 / NBRC 103641 / GraBd1</strain>
    </source>
</reference>
<evidence type="ECO:0000256" key="1">
    <source>
        <dbReference type="ARBA" id="ARBA00007613"/>
    </source>
</evidence>
<dbReference type="RefSeq" id="WP_011341450.1">
    <property type="nucleotide sequence ID" value="NC_007498.2"/>
</dbReference>
<evidence type="ECO:0000313" key="3">
    <source>
        <dbReference type="EMBL" id="ABA88959.2"/>
    </source>
</evidence>
<dbReference type="Gene3D" id="1.20.1600.10">
    <property type="entry name" value="Outer membrane efflux proteins (OEP)"/>
    <property type="match status" value="1"/>
</dbReference>
<gene>
    <name evidence="3" type="ordered locus">Pcar_1716</name>
</gene>
<dbReference type="STRING" id="338963.Pcar_1716"/>
<dbReference type="PANTHER" id="PTHR30203">
    <property type="entry name" value="OUTER MEMBRANE CATION EFFLUX PROTEIN"/>
    <property type="match status" value="1"/>
</dbReference>
<dbReference type="AlphaFoldDB" id="Q3A3U8"/>
<dbReference type="OrthoDB" id="9769048at2"/>
<keyword evidence="4" id="KW-1185">Reference proteome</keyword>
<dbReference type="InterPro" id="IPR003423">
    <property type="entry name" value="OMP_efflux"/>
</dbReference>
<dbReference type="HOGENOM" id="CLU_012817_15_0_7"/>
<feature type="chain" id="PRO_5004223556" evidence="2">
    <location>
        <begin position="27"/>
        <end position="440"/>
    </location>
</feature>
<feature type="signal peptide" evidence="2">
    <location>
        <begin position="1"/>
        <end position="26"/>
    </location>
</feature>
<organism evidence="3 4">
    <name type="scientific">Syntrophotalea carbinolica (strain DSM 2380 / NBRC 103641 / GraBd1)</name>
    <name type="common">Pelobacter carbinolicus</name>
    <dbReference type="NCBI Taxonomy" id="338963"/>
    <lineage>
        <taxon>Bacteria</taxon>
        <taxon>Pseudomonadati</taxon>
        <taxon>Thermodesulfobacteriota</taxon>
        <taxon>Desulfuromonadia</taxon>
        <taxon>Desulfuromonadales</taxon>
        <taxon>Syntrophotaleaceae</taxon>
        <taxon>Syntrophotalea</taxon>
    </lineage>
</organism>
<protein>
    <submittedName>
        <fullName evidence="3">Metal ion efflux pump, RND family, outer membrane protein</fullName>
    </submittedName>
</protein>